<dbReference type="Proteomes" id="UP000487268">
    <property type="component" value="Unassembled WGS sequence"/>
</dbReference>
<accession>A0A7K0C2W6</accession>
<proteinExistence type="predicted"/>
<organism evidence="2 3">
    <name type="scientific">Actinomadura macrotermitis</name>
    <dbReference type="NCBI Taxonomy" id="2585200"/>
    <lineage>
        <taxon>Bacteria</taxon>
        <taxon>Bacillati</taxon>
        <taxon>Actinomycetota</taxon>
        <taxon>Actinomycetes</taxon>
        <taxon>Streptosporangiales</taxon>
        <taxon>Thermomonosporaceae</taxon>
        <taxon>Actinomadura</taxon>
    </lineage>
</organism>
<gene>
    <name evidence="2" type="ORF">ACRB68_58600</name>
</gene>
<feature type="region of interest" description="Disordered" evidence="1">
    <location>
        <begin position="67"/>
        <end position="97"/>
    </location>
</feature>
<dbReference type="RefSeq" id="WP_207709854.1">
    <property type="nucleotide sequence ID" value="NZ_WEGH01000004.1"/>
</dbReference>
<protein>
    <submittedName>
        <fullName evidence="2">Uncharacterized protein</fullName>
    </submittedName>
</protein>
<evidence type="ECO:0000313" key="2">
    <source>
        <dbReference type="EMBL" id="MQY07758.1"/>
    </source>
</evidence>
<comment type="caution">
    <text evidence="2">The sequence shown here is derived from an EMBL/GenBank/DDBJ whole genome shotgun (WGS) entry which is preliminary data.</text>
</comment>
<keyword evidence="3" id="KW-1185">Reference proteome</keyword>
<evidence type="ECO:0000256" key="1">
    <source>
        <dbReference type="SAM" id="MobiDB-lite"/>
    </source>
</evidence>
<name>A0A7K0C2W6_9ACTN</name>
<evidence type="ECO:0000313" key="3">
    <source>
        <dbReference type="Proteomes" id="UP000487268"/>
    </source>
</evidence>
<dbReference type="AlphaFoldDB" id="A0A7K0C2W6"/>
<dbReference type="EMBL" id="WEGH01000004">
    <property type="protein sequence ID" value="MQY07758.1"/>
    <property type="molecule type" value="Genomic_DNA"/>
</dbReference>
<sequence length="106" mass="11657">MDLLDYHRGTLSARRVRVLVQHLPRDSAFVQELQGEEAQWGLGEHLMASAVDQLAIGNWLFTAAHTAEHDTVPDPPVPLPRPGMDEDPEEDPVTDGTDIAAFFSGL</sequence>
<reference evidence="2 3" key="1">
    <citation type="submission" date="2019-10" db="EMBL/GenBank/DDBJ databases">
        <title>Actinomadura rubteroloni sp. nov. and Actinomadura macrotermitis sp. nov., isolated from the gut of fungus growing-termite Macrotermes natalensis.</title>
        <authorList>
            <person name="Benndorf R."/>
            <person name="Martin K."/>
            <person name="Kuefner M."/>
            <person name="De Beer W."/>
            <person name="Kaster A.-K."/>
            <person name="Vollmers J."/>
            <person name="Poulsen M."/>
            <person name="Beemelmanns C."/>
        </authorList>
    </citation>
    <scope>NUCLEOTIDE SEQUENCE [LARGE SCALE GENOMIC DNA]</scope>
    <source>
        <strain evidence="2 3">RB68</strain>
    </source>
</reference>